<dbReference type="Proteomes" id="UP000094056">
    <property type="component" value="Unassembled WGS sequence"/>
</dbReference>
<name>A0A1E3XBI5_9BACT</name>
<proteinExistence type="predicted"/>
<dbReference type="AlphaFoldDB" id="A0A1E3XBI5"/>
<dbReference type="EMBL" id="MAYW01000042">
    <property type="protein sequence ID" value="ODS32968.1"/>
    <property type="molecule type" value="Genomic_DNA"/>
</dbReference>
<evidence type="ECO:0000313" key="2">
    <source>
        <dbReference type="Proteomes" id="UP000094056"/>
    </source>
</evidence>
<accession>A0A1E3XBI5</accession>
<organism evidence="1 2">
    <name type="scientific">Candidatus Scalindua rubra</name>
    <dbReference type="NCBI Taxonomy" id="1872076"/>
    <lineage>
        <taxon>Bacteria</taxon>
        <taxon>Pseudomonadati</taxon>
        <taxon>Planctomycetota</taxon>
        <taxon>Candidatus Brocadiia</taxon>
        <taxon>Candidatus Brocadiales</taxon>
        <taxon>Candidatus Scalinduaceae</taxon>
        <taxon>Candidatus Scalindua</taxon>
    </lineage>
</organism>
<reference evidence="1 2" key="1">
    <citation type="submission" date="2016-07" db="EMBL/GenBank/DDBJ databases">
        <title>Draft genome of Scalindua rubra, obtained from a brine-seawater interface in the Red Sea, sheds light on salt adaptation in anammox bacteria.</title>
        <authorList>
            <person name="Speth D.R."/>
            <person name="Lagkouvardos I."/>
            <person name="Wang Y."/>
            <person name="Qian P.-Y."/>
            <person name="Dutilh B.E."/>
            <person name="Jetten M.S."/>
        </authorList>
    </citation>
    <scope>NUCLEOTIDE SEQUENCE [LARGE SCALE GENOMIC DNA]</scope>
    <source>
        <strain evidence="1">BSI-1</strain>
    </source>
</reference>
<evidence type="ECO:0000313" key="1">
    <source>
        <dbReference type="EMBL" id="ODS32968.1"/>
    </source>
</evidence>
<protein>
    <recommendedName>
        <fullName evidence="3">Integrase SAM-like N-terminal domain-containing protein</fullName>
    </recommendedName>
</protein>
<comment type="caution">
    <text evidence="1">The sequence shown here is derived from an EMBL/GenBank/DDBJ whole genome shotgun (WGS) entry which is preliminary data.</text>
</comment>
<evidence type="ECO:0008006" key="3">
    <source>
        <dbReference type="Google" id="ProtNLM"/>
    </source>
</evidence>
<gene>
    <name evidence="1" type="ORF">SCARUB_01907</name>
</gene>
<sequence length="86" mass="10276">MAKVFTGKVVIPGDKIDEFFKAMEAEEKAREPFRQYVDAWKKDFENYLTKRLSTRTARKHTLIVEMFLEFLYRYTDVKNVEEVTMG</sequence>